<evidence type="ECO:0000256" key="4">
    <source>
        <dbReference type="ARBA" id="ARBA00023163"/>
    </source>
</evidence>
<keyword evidence="3" id="KW-0238">DNA-binding</keyword>
<accession>A0A0P9CSJ0</accession>
<dbReference type="PANTHER" id="PTHR33154:SF18">
    <property type="entry name" value="ARSENICAL RESISTANCE OPERON REPRESSOR"/>
    <property type="match status" value="1"/>
</dbReference>
<dbReference type="InterPro" id="IPR036388">
    <property type="entry name" value="WH-like_DNA-bd_sf"/>
</dbReference>
<dbReference type="RefSeq" id="WP_054966662.1">
    <property type="nucleotide sequence ID" value="NZ_FMUN01000002.1"/>
</dbReference>
<reference evidence="7" key="1">
    <citation type="submission" date="2016-10" db="EMBL/GenBank/DDBJ databases">
        <authorList>
            <person name="Varghese N."/>
        </authorList>
    </citation>
    <scope>NUCLEOTIDE SEQUENCE [LARGE SCALE GENOMIC DNA]</scope>
    <source>
        <strain evidence="7">HL 19</strain>
    </source>
</reference>
<evidence type="ECO:0000256" key="3">
    <source>
        <dbReference type="ARBA" id="ARBA00023125"/>
    </source>
</evidence>
<proteinExistence type="predicted"/>
<dbReference type="AlphaFoldDB" id="A0A0P9CSJ0"/>
<dbReference type="InterPro" id="IPR036390">
    <property type="entry name" value="WH_DNA-bd_sf"/>
</dbReference>
<evidence type="ECO:0000256" key="2">
    <source>
        <dbReference type="ARBA" id="ARBA00023015"/>
    </source>
</evidence>
<feature type="domain" description="HTH arsR-type" evidence="5">
    <location>
        <begin position="3"/>
        <end position="104"/>
    </location>
</feature>
<dbReference type="GO" id="GO:0046685">
    <property type="term" value="P:response to arsenic-containing substance"/>
    <property type="evidence" value="ECO:0007669"/>
    <property type="project" value="UniProtKB-KW"/>
</dbReference>
<dbReference type="SUPFAM" id="SSF46785">
    <property type="entry name" value="Winged helix' DNA-binding domain"/>
    <property type="match status" value="1"/>
</dbReference>
<dbReference type="InterPro" id="IPR051081">
    <property type="entry name" value="HTH_MetalResp_TranReg"/>
</dbReference>
<keyword evidence="2" id="KW-0805">Transcription regulation</keyword>
<dbReference type="PANTHER" id="PTHR33154">
    <property type="entry name" value="TRANSCRIPTIONAL REGULATOR, ARSR FAMILY"/>
    <property type="match status" value="1"/>
</dbReference>
<keyword evidence="7" id="KW-1185">Reference proteome</keyword>
<evidence type="ECO:0000313" key="6">
    <source>
        <dbReference type="EMBL" id="SCX95185.1"/>
    </source>
</evidence>
<protein>
    <submittedName>
        <fullName evidence="6">ArsR family transcriptional regulator</fullName>
    </submittedName>
</protein>
<dbReference type="GO" id="GO:0003700">
    <property type="term" value="F:DNA-binding transcription factor activity"/>
    <property type="evidence" value="ECO:0007669"/>
    <property type="project" value="InterPro"/>
</dbReference>
<dbReference type="CDD" id="cd00090">
    <property type="entry name" value="HTH_ARSR"/>
    <property type="match status" value="1"/>
</dbReference>
<dbReference type="SMART" id="SM00418">
    <property type="entry name" value="HTH_ARSR"/>
    <property type="match status" value="1"/>
</dbReference>
<evidence type="ECO:0000259" key="5">
    <source>
        <dbReference type="PROSITE" id="PS50987"/>
    </source>
</evidence>
<dbReference type="InterPro" id="IPR001845">
    <property type="entry name" value="HTH_ArsR_DNA-bd_dom"/>
</dbReference>
<dbReference type="STRING" id="381306.AN478_11075"/>
<dbReference type="PRINTS" id="PR00778">
    <property type="entry name" value="HTHARSR"/>
</dbReference>
<dbReference type="OrthoDB" id="9814704at2"/>
<dbReference type="NCBIfam" id="NF033788">
    <property type="entry name" value="HTH_metalloreg"/>
    <property type="match status" value="1"/>
</dbReference>
<dbReference type="Gene3D" id="1.10.10.10">
    <property type="entry name" value="Winged helix-like DNA-binding domain superfamily/Winged helix DNA-binding domain"/>
    <property type="match status" value="1"/>
</dbReference>
<gene>
    <name evidence="6" type="ORF">SAMN05661077_0818</name>
</gene>
<dbReference type="Proteomes" id="UP000183104">
    <property type="component" value="Unassembled WGS sequence"/>
</dbReference>
<evidence type="ECO:0000256" key="1">
    <source>
        <dbReference type="ARBA" id="ARBA00022849"/>
    </source>
</evidence>
<dbReference type="GO" id="GO:0003677">
    <property type="term" value="F:DNA binding"/>
    <property type="evidence" value="ECO:0007669"/>
    <property type="project" value="UniProtKB-KW"/>
</dbReference>
<dbReference type="Pfam" id="PF01022">
    <property type="entry name" value="HTH_5"/>
    <property type="match status" value="1"/>
</dbReference>
<dbReference type="EMBL" id="FMUN01000002">
    <property type="protein sequence ID" value="SCX95185.1"/>
    <property type="molecule type" value="Genomic_DNA"/>
</dbReference>
<dbReference type="InterPro" id="IPR011991">
    <property type="entry name" value="ArsR-like_HTH"/>
</dbReference>
<name>A0A0P9CSJ0_9GAMM</name>
<dbReference type="PROSITE" id="PS50987">
    <property type="entry name" value="HTH_ARSR_2"/>
    <property type="match status" value="1"/>
</dbReference>
<evidence type="ECO:0000313" key="7">
    <source>
        <dbReference type="Proteomes" id="UP000183104"/>
    </source>
</evidence>
<sequence>MSQQPARFALFSEVFKALGHPKRLEIIHALRAGERTATQLAEATNLSKTAVSQHLSVLKAQALVLCDKRGSFCYYRVASSAVFSVCEGVRQLVLEQVESFEAVRPFLAPLDGGRTGEAGDG</sequence>
<keyword evidence="4" id="KW-0804">Transcription</keyword>
<organism evidence="6 7">
    <name type="scientific">Thiohalorhabdus denitrificans</name>
    <dbReference type="NCBI Taxonomy" id="381306"/>
    <lineage>
        <taxon>Bacteria</taxon>
        <taxon>Pseudomonadati</taxon>
        <taxon>Pseudomonadota</taxon>
        <taxon>Gammaproteobacteria</taxon>
        <taxon>Thiohalorhabdales</taxon>
        <taxon>Thiohalorhabdaceae</taxon>
        <taxon>Thiohalorhabdus</taxon>
    </lineage>
</organism>
<keyword evidence="1" id="KW-0059">Arsenical resistance</keyword>